<dbReference type="PANTHER" id="PTHR41248:SF1">
    <property type="entry name" value="NORD PROTEIN"/>
    <property type="match status" value="1"/>
</dbReference>
<feature type="region of interest" description="Disordered" evidence="1">
    <location>
        <begin position="267"/>
        <end position="387"/>
    </location>
</feature>
<evidence type="ECO:0000256" key="1">
    <source>
        <dbReference type="SAM" id="MobiDB-lite"/>
    </source>
</evidence>
<feature type="domain" description="VWFA" evidence="2">
    <location>
        <begin position="495"/>
        <end position="645"/>
    </location>
</feature>
<feature type="compositionally biased region" description="Acidic residues" evidence="1">
    <location>
        <begin position="336"/>
        <end position="346"/>
    </location>
</feature>
<dbReference type="EMBL" id="JAUZQE010000009">
    <property type="protein sequence ID" value="MDR4125428.1"/>
    <property type="molecule type" value="Genomic_DNA"/>
</dbReference>
<evidence type="ECO:0000313" key="3">
    <source>
        <dbReference type="EMBL" id="MDR4125428.1"/>
    </source>
</evidence>
<reference evidence="3 4" key="1">
    <citation type="submission" date="2023-08" db="EMBL/GenBank/DDBJ databases">
        <title>Alcaligenaceae gen. nov., a novel taxon isolated from the sludge of Yixing Pesticide Factory.</title>
        <authorList>
            <person name="Ruan L."/>
        </authorList>
    </citation>
    <scope>NUCLEOTIDE SEQUENCE [LARGE SCALE GENOMIC DNA]</scope>
    <source>
        <strain evidence="3 4">LG-2</strain>
    </source>
</reference>
<dbReference type="Gene3D" id="3.40.50.410">
    <property type="entry name" value="von Willebrand factor, type A domain"/>
    <property type="match status" value="1"/>
</dbReference>
<gene>
    <name evidence="3" type="ORF">Q8947_05450</name>
</gene>
<sequence>MAEAEDVVNDAARHAAIYIRRLWLRHRGPRAGPRPLSLPEVRQRIDLLIHAVHGISPPIRVAQVPARPTLLARLFRRHDVRQSGQAVPATDGHSLWLPMELAAPPGPDLAPQATAELFRTIALQQSCRILRRSAQIAAAAPCPRSLALYMMLEAQASDERLLHELPGMAASVNRLRRRGLALRPAPATLPPASRFIETLVQKVLSTDAGRPVDGLPWPPPSQPDESLDIAQWLLRRHAPAAGSLPLPHTHALFADAWTGELLPPARLMGPSTPLEPDPASEEPAAAVRSARLPRSPRPHEANEDDAPTDDGMSVLQSSDPLEKAEDPSGMQRPTDRDDETAGEEFADALSELPEARLIRSPTPAREVLLSDDAPQRRALPRADSMPAQTTRIHYPEWDYRIEGYHHPGATVLVLPPEHGPQAWVDRTLNRYRSMLDTIRRRFEMLRAERVWLRRRLDGDEIDIDACTQARADARAGLPLNDALYRQLRRQRRNLAIMLLVDISGSTDSYLTDGRRIIDVEREALLLVAIALQHMGEPYSIQAFSGDGPNGVTISSLKHFSEPHSADVALRIAALEPQHYTRSGAALRHATAELMRQPAEHRLLLLLSDGKPNDADIYEGRYGVEDTRRAVEEARVQGVHPFCLTIDRQAAAYLPKVFGHGQYALLSRPAELPTVLLDWMRRLVARG</sequence>
<dbReference type="SMART" id="SM00327">
    <property type="entry name" value="VWA"/>
    <property type="match status" value="1"/>
</dbReference>
<keyword evidence="4" id="KW-1185">Reference proteome</keyword>
<dbReference type="SUPFAM" id="SSF53300">
    <property type="entry name" value="vWA-like"/>
    <property type="match status" value="1"/>
</dbReference>
<accession>A0ABU1D4S7</accession>
<proteinExistence type="predicted"/>
<evidence type="ECO:0000259" key="2">
    <source>
        <dbReference type="PROSITE" id="PS50234"/>
    </source>
</evidence>
<protein>
    <submittedName>
        <fullName evidence="3">VWA domain-containing protein</fullName>
    </submittedName>
</protein>
<dbReference type="InterPro" id="IPR036465">
    <property type="entry name" value="vWFA_dom_sf"/>
</dbReference>
<dbReference type="PANTHER" id="PTHR41248">
    <property type="entry name" value="NORD PROTEIN"/>
    <property type="match status" value="1"/>
</dbReference>
<dbReference type="InterPro" id="IPR051928">
    <property type="entry name" value="NorD/CobT"/>
</dbReference>
<dbReference type="InterPro" id="IPR002035">
    <property type="entry name" value="VWF_A"/>
</dbReference>
<dbReference type="RefSeq" id="WP_347286648.1">
    <property type="nucleotide sequence ID" value="NZ_JAUZQE010000009.1"/>
</dbReference>
<name>A0ABU1D4S7_9BURK</name>
<evidence type="ECO:0000313" key="4">
    <source>
        <dbReference type="Proteomes" id="UP001232156"/>
    </source>
</evidence>
<dbReference type="CDD" id="cd01454">
    <property type="entry name" value="vWA_norD_type"/>
    <property type="match status" value="1"/>
</dbReference>
<dbReference type="PROSITE" id="PS50234">
    <property type="entry name" value="VWFA"/>
    <property type="match status" value="1"/>
</dbReference>
<dbReference type="Proteomes" id="UP001232156">
    <property type="component" value="Unassembled WGS sequence"/>
</dbReference>
<dbReference type="Pfam" id="PF00092">
    <property type="entry name" value="VWA"/>
    <property type="match status" value="1"/>
</dbReference>
<comment type="caution">
    <text evidence="3">The sequence shown here is derived from an EMBL/GenBank/DDBJ whole genome shotgun (WGS) entry which is preliminary data.</text>
</comment>
<organism evidence="3 4">
    <name type="scientific">Yanghanlia caeni</name>
    <dbReference type="NCBI Taxonomy" id="3064283"/>
    <lineage>
        <taxon>Bacteria</taxon>
        <taxon>Pseudomonadati</taxon>
        <taxon>Pseudomonadota</taxon>
        <taxon>Betaproteobacteria</taxon>
        <taxon>Burkholderiales</taxon>
        <taxon>Alcaligenaceae</taxon>
        <taxon>Yanghanlia</taxon>
    </lineage>
</organism>